<evidence type="ECO:0000313" key="1">
    <source>
        <dbReference type="EMBL" id="KAI3757696.1"/>
    </source>
</evidence>
<organism evidence="1 2">
    <name type="scientific">Arctium lappa</name>
    <name type="common">Greater burdock</name>
    <name type="synonym">Lappa major</name>
    <dbReference type="NCBI Taxonomy" id="4217"/>
    <lineage>
        <taxon>Eukaryota</taxon>
        <taxon>Viridiplantae</taxon>
        <taxon>Streptophyta</taxon>
        <taxon>Embryophyta</taxon>
        <taxon>Tracheophyta</taxon>
        <taxon>Spermatophyta</taxon>
        <taxon>Magnoliopsida</taxon>
        <taxon>eudicotyledons</taxon>
        <taxon>Gunneridae</taxon>
        <taxon>Pentapetalae</taxon>
        <taxon>asterids</taxon>
        <taxon>campanulids</taxon>
        <taxon>Asterales</taxon>
        <taxon>Asteraceae</taxon>
        <taxon>Carduoideae</taxon>
        <taxon>Cardueae</taxon>
        <taxon>Arctiinae</taxon>
        <taxon>Arctium</taxon>
    </lineage>
</organism>
<comment type="caution">
    <text evidence="1">The sequence shown here is derived from an EMBL/GenBank/DDBJ whole genome shotgun (WGS) entry which is preliminary data.</text>
</comment>
<accession>A0ACB9EG09</accession>
<keyword evidence="2" id="KW-1185">Reference proteome</keyword>
<reference evidence="2" key="1">
    <citation type="journal article" date="2022" name="Mol. Ecol. Resour.">
        <title>The genomes of chicory, endive, great burdock and yacon provide insights into Asteraceae palaeo-polyploidization history and plant inulin production.</title>
        <authorList>
            <person name="Fan W."/>
            <person name="Wang S."/>
            <person name="Wang H."/>
            <person name="Wang A."/>
            <person name="Jiang F."/>
            <person name="Liu H."/>
            <person name="Zhao H."/>
            <person name="Xu D."/>
            <person name="Zhang Y."/>
        </authorList>
    </citation>
    <scope>NUCLEOTIDE SEQUENCE [LARGE SCALE GENOMIC DNA]</scope>
    <source>
        <strain evidence="2">cv. Niubang</strain>
    </source>
</reference>
<dbReference type="EMBL" id="CM042048">
    <property type="protein sequence ID" value="KAI3757696.1"/>
    <property type="molecule type" value="Genomic_DNA"/>
</dbReference>
<proteinExistence type="predicted"/>
<gene>
    <name evidence="1" type="ORF">L6452_05239</name>
</gene>
<protein>
    <submittedName>
        <fullName evidence="1">Uncharacterized protein</fullName>
    </submittedName>
</protein>
<reference evidence="1 2" key="2">
    <citation type="journal article" date="2022" name="Mol. Ecol. Resour.">
        <title>The genomes of chicory, endive, great burdock and yacon provide insights into Asteraceae paleo-polyploidization history and plant inulin production.</title>
        <authorList>
            <person name="Fan W."/>
            <person name="Wang S."/>
            <person name="Wang H."/>
            <person name="Wang A."/>
            <person name="Jiang F."/>
            <person name="Liu H."/>
            <person name="Zhao H."/>
            <person name="Xu D."/>
            <person name="Zhang Y."/>
        </authorList>
    </citation>
    <scope>NUCLEOTIDE SEQUENCE [LARGE SCALE GENOMIC DNA]</scope>
    <source>
        <strain evidence="2">cv. Niubang</strain>
    </source>
</reference>
<evidence type="ECO:0000313" key="2">
    <source>
        <dbReference type="Proteomes" id="UP001055879"/>
    </source>
</evidence>
<name>A0ACB9EG09_ARCLA</name>
<sequence>MASKSHQFNFNPLIFLLLLLCLSVAGISAAGNGGGIAIYWGQNGNEGTLAETCATGKFPYVNIAFLNVFGSGSTPQMNLAGHCNPASGSCVSLSADIRSCQSRGVKLMLSIGGGIGTYSLSSKLDARNVSLYLWNAFLGGKSASVFRPLGDAALNGIDLDIELGSSQFYDDLVRYLKSYCGRGQKVYVTGAPQCPFPDRQMGSALNTGLFDYVWVQFYNNPPCQYTSGNTTNLIKSWNQWTTSIRAKKIFMGLPAATQAAGSGFIPAEVLTSEILPVIKKSPKYGGIMLWSKFWDDQSGYSSSIVSGV</sequence>
<dbReference type="Proteomes" id="UP001055879">
    <property type="component" value="Linkage Group LG02"/>
</dbReference>